<evidence type="ECO:0000256" key="1">
    <source>
        <dbReference type="SAM" id="MobiDB-lite"/>
    </source>
</evidence>
<feature type="compositionally biased region" description="Polar residues" evidence="1">
    <location>
        <begin position="47"/>
        <end position="62"/>
    </location>
</feature>
<sequence>MPAVEPDNPVPDDPPTVLPDDAVPAVEPNDLMPGDPVPAVQPDDPNDLTQCQAVIPQLTSEPTVVPGDSVGPPPRLGA</sequence>
<feature type="region of interest" description="Disordered" evidence="1">
    <location>
        <begin position="1"/>
        <end position="78"/>
    </location>
</feature>
<comment type="caution">
    <text evidence="2">The sequence shown here is derived from an EMBL/GenBank/DDBJ whole genome shotgun (WGS) entry which is preliminary data.</text>
</comment>
<organism evidence="2 3">
    <name type="scientific">Staurois parvus</name>
    <dbReference type="NCBI Taxonomy" id="386267"/>
    <lineage>
        <taxon>Eukaryota</taxon>
        <taxon>Metazoa</taxon>
        <taxon>Chordata</taxon>
        <taxon>Craniata</taxon>
        <taxon>Vertebrata</taxon>
        <taxon>Euteleostomi</taxon>
        <taxon>Amphibia</taxon>
        <taxon>Batrachia</taxon>
        <taxon>Anura</taxon>
        <taxon>Neobatrachia</taxon>
        <taxon>Ranoidea</taxon>
        <taxon>Ranidae</taxon>
        <taxon>Staurois</taxon>
    </lineage>
</organism>
<keyword evidence="3" id="KW-1185">Reference proteome</keyword>
<gene>
    <name evidence="2" type="ORF">SPARVUS_LOCUS4414701</name>
</gene>
<dbReference type="EMBL" id="CATNWA010008234">
    <property type="protein sequence ID" value="CAI9555652.1"/>
    <property type="molecule type" value="Genomic_DNA"/>
</dbReference>
<proteinExistence type="predicted"/>
<accession>A0ABN9C7T8</accession>
<dbReference type="Proteomes" id="UP001162483">
    <property type="component" value="Unassembled WGS sequence"/>
</dbReference>
<protein>
    <submittedName>
        <fullName evidence="2">Uncharacterized protein</fullName>
    </submittedName>
</protein>
<feature type="compositionally biased region" description="Pro residues" evidence="1">
    <location>
        <begin position="8"/>
        <end position="17"/>
    </location>
</feature>
<reference evidence="2" key="1">
    <citation type="submission" date="2023-05" db="EMBL/GenBank/DDBJ databases">
        <authorList>
            <person name="Stuckert A."/>
        </authorList>
    </citation>
    <scope>NUCLEOTIDE SEQUENCE</scope>
</reference>
<name>A0ABN9C7T8_9NEOB</name>
<evidence type="ECO:0000313" key="3">
    <source>
        <dbReference type="Proteomes" id="UP001162483"/>
    </source>
</evidence>
<evidence type="ECO:0000313" key="2">
    <source>
        <dbReference type="EMBL" id="CAI9555652.1"/>
    </source>
</evidence>